<dbReference type="AlphaFoldDB" id="A0A382G698"/>
<dbReference type="SUPFAM" id="SSF63829">
    <property type="entry name" value="Calcium-dependent phosphotriesterase"/>
    <property type="match status" value="1"/>
</dbReference>
<evidence type="ECO:0008006" key="2">
    <source>
        <dbReference type="Google" id="ProtNLM"/>
    </source>
</evidence>
<gene>
    <name evidence="1" type="ORF">METZ01_LOCUS222921</name>
</gene>
<protein>
    <recommendedName>
        <fullName evidence="2">SMP-30/Gluconolactonase/LRE-like region domain-containing protein</fullName>
    </recommendedName>
</protein>
<proteinExistence type="predicted"/>
<dbReference type="EMBL" id="UINC01053493">
    <property type="protein sequence ID" value="SVB70067.1"/>
    <property type="molecule type" value="Genomic_DNA"/>
</dbReference>
<accession>A0A382G698</accession>
<name>A0A382G698_9ZZZZ</name>
<feature type="non-terminal residue" evidence="1">
    <location>
        <position position="293"/>
    </location>
</feature>
<evidence type="ECO:0000313" key="1">
    <source>
        <dbReference type="EMBL" id="SVB70067.1"/>
    </source>
</evidence>
<organism evidence="1">
    <name type="scientific">marine metagenome</name>
    <dbReference type="NCBI Taxonomy" id="408172"/>
    <lineage>
        <taxon>unclassified sequences</taxon>
        <taxon>metagenomes</taxon>
        <taxon>ecological metagenomes</taxon>
    </lineage>
</organism>
<sequence length="293" mass="32410">MSARVIVLLFLSIRASLGAEIPKAQWLRASAHVIPKWTAPEGEGYFAIIEGHNGRLYIGTHANGANSWLVEFTPKTGKMNVVVDAQKATGVKASGFAAQAKIHSRNNVGRSGKIYFCTKQGYPAKGEPRSKYPGGYPMVYDPNTGKTEVFPISVKHHGLISITPDETRGLAYLSTCSDSRPFDRTHFVVLDLKTRKYRDLGDLEHMYAFIVVDSLSRAYHPIRGGDIGRYDPATRTLDRLKQTIDGKPPAEESHLADDNGHPVNWDISPDRNTLYSVPMSGNTLYAYDLSEKT</sequence>
<reference evidence="1" key="1">
    <citation type="submission" date="2018-05" db="EMBL/GenBank/DDBJ databases">
        <authorList>
            <person name="Lanie J.A."/>
            <person name="Ng W.-L."/>
            <person name="Kazmierczak K.M."/>
            <person name="Andrzejewski T.M."/>
            <person name="Davidsen T.M."/>
            <person name="Wayne K.J."/>
            <person name="Tettelin H."/>
            <person name="Glass J.I."/>
            <person name="Rusch D."/>
            <person name="Podicherti R."/>
            <person name="Tsui H.-C.T."/>
            <person name="Winkler M.E."/>
        </authorList>
    </citation>
    <scope>NUCLEOTIDE SEQUENCE</scope>
</reference>